<evidence type="ECO:0000313" key="4">
    <source>
        <dbReference type="Proteomes" id="UP001064489"/>
    </source>
</evidence>
<organism evidence="3 4">
    <name type="scientific">Acer negundo</name>
    <name type="common">Box elder</name>
    <dbReference type="NCBI Taxonomy" id="4023"/>
    <lineage>
        <taxon>Eukaryota</taxon>
        <taxon>Viridiplantae</taxon>
        <taxon>Streptophyta</taxon>
        <taxon>Embryophyta</taxon>
        <taxon>Tracheophyta</taxon>
        <taxon>Spermatophyta</taxon>
        <taxon>Magnoliopsida</taxon>
        <taxon>eudicotyledons</taxon>
        <taxon>Gunneridae</taxon>
        <taxon>Pentapetalae</taxon>
        <taxon>rosids</taxon>
        <taxon>malvids</taxon>
        <taxon>Sapindales</taxon>
        <taxon>Sapindaceae</taxon>
        <taxon>Hippocastanoideae</taxon>
        <taxon>Acereae</taxon>
        <taxon>Acer</taxon>
    </lineage>
</organism>
<accession>A0AAD5J098</accession>
<keyword evidence="4" id="KW-1185">Reference proteome</keyword>
<gene>
    <name evidence="3" type="ORF">LWI28_019506</name>
</gene>
<dbReference type="InterPro" id="IPR016197">
    <property type="entry name" value="Chromo-like_dom_sf"/>
</dbReference>
<feature type="compositionally biased region" description="Basic residues" evidence="1">
    <location>
        <begin position="18"/>
        <end position="31"/>
    </location>
</feature>
<dbReference type="EMBL" id="JAJSOW010000101">
    <property type="protein sequence ID" value="KAI9181871.1"/>
    <property type="molecule type" value="Genomic_DNA"/>
</dbReference>
<feature type="region of interest" description="Disordered" evidence="1">
    <location>
        <begin position="248"/>
        <end position="289"/>
    </location>
</feature>
<evidence type="ECO:0000256" key="1">
    <source>
        <dbReference type="SAM" id="MobiDB-lite"/>
    </source>
</evidence>
<sequence length="465" mass="54111">MNVVLHRLDMMDERINRKSGRVSRSGRHSLRRREGIGDSDEDEEEVQMGGVKLRIDRFAQRQPRGSDVRGNVLDEITKRMKVEVSDFLGKLDPDAFYDWITTLEDYFNWFSVPEERRVRFVKLKLKGSACAWWSSVEERLKRTRQVPITEWEEMKEKLEMKYLPINYEQLIYEDLLQWSLGTKLSVDQYIERFHELTVRSKVNESEVQLLARYLKGLKPDIRKEMLTARLYNVEEAYQMALQVERQSSGNSRRLYSTDSGNFRFPTAASSKTSEDPAKGNTGSHWKGKAKVHGERPQCYKSKGFGHFAVVCPTRDQRIAYVCEKDLMFDDEQSIAQEINDQEQIEPEEERLQATDLPLCVIQYVLTEFNGECNLSTPESITTTRVPDVPTRSDTVLAIRDHQFMSTRRGGYYKFLIQWAHKPLSESVWLQGDEVSHLSPLLFQAYLQQNLPKASSLGRRQTDALQ</sequence>
<dbReference type="SUPFAM" id="SSF54160">
    <property type="entry name" value="Chromo domain-like"/>
    <property type="match status" value="1"/>
</dbReference>
<dbReference type="Proteomes" id="UP001064489">
    <property type="component" value="Chromosome 4"/>
</dbReference>
<reference evidence="3" key="1">
    <citation type="journal article" date="2022" name="Plant J.">
        <title>Strategies of tolerance reflected in two North American maple genomes.</title>
        <authorList>
            <person name="McEvoy S.L."/>
            <person name="Sezen U.U."/>
            <person name="Trouern-Trend A."/>
            <person name="McMahon S.M."/>
            <person name="Schaberg P.G."/>
            <person name="Yang J."/>
            <person name="Wegrzyn J.L."/>
            <person name="Swenson N.G."/>
        </authorList>
    </citation>
    <scope>NUCLEOTIDE SEQUENCE</scope>
    <source>
        <strain evidence="3">91603</strain>
    </source>
</reference>
<dbReference type="Pfam" id="PF03732">
    <property type="entry name" value="Retrotrans_gag"/>
    <property type="match status" value="1"/>
</dbReference>
<name>A0AAD5J098_ACENE</name>
<feature type="compositionally biased region" description="Polar residues" evidence="1">
    <location>
        <begin position="248"/>
        <end position="260"/>
    </location>
</feature>
<dbReference type="AlphaFoldDB" id="A0AAD5J098"/>
<reference evidence="3" key="2">
    <citation type="submission" date="2023-02" db="EMBL/GenBank/DDBJ databases">
        <authorList>
            <person name="Swenson N.G."/>
            <person name="Wegrzyn J.L."/>
            <person name="Mcevoy S.L."/>
        </authorList>
    </citation>
    <scope>NUCLEOTIDE SEQUENCE</scope>
    <source>
        <strain evidence="3">91603</strain>
        <tissue evidence="3">Leaf</tissue>
    </source>
</reference>
<feature type="region of interest" description="Disordered" evidence="1">
    <location>
        <begin position="18"/>
        <end position="45"/>
    </location>
</feature>
<evidence type="ECO:0000259" key="2">
    <source>
        <dbReference type="Pfam" id="PF03732"/>
    </source>
</evidence>
<feature type="domain" description="Retrotransposon gag" evidence="2">
    <location>
        <begin position="120"/>
        <end position="219"/>
    </location>
</feature>
<protein>
    <recommendedName>
        <fullName evidence="2">Retrotransposon gag domain-containing protein</fullName>
    </recommendedName>
</protein>
<dbReference type="InterPro" id="IPR005162">
    <property type="entry name" value="Retrotrans_gag_dom"/>
</dbReference>
<comment type="caution">
    <text evidence="3">The sequence shown here is derived from an EMBL/GenBank/DDBJ whole genome shotgun (WGS) entry which is preliminary data.</text>
</comment>
<evidence type="ECO:0000313" key="3">
    <source>
        <dbReference type="EMBL" id="KAI9181871.1"/>
    </source>
</evidence>
<dbReference type="PANTHER" id="PTHR35046:SF26">
    <property type="entry name" value="RNA-DIRECTED DNA POLYMERASE"/>
    <property type="match status" value="1"/>
</dbReference>
<proteinExistence type="predicted"/>
<dbReference type="PANTHER" id="PTHR35046">
    <property type="entry name" value="ZINC KNUCKLE (CCHC-TYPE) FAMILY PROTEIN"/>
    <property type="match status" value="1"/>
</dbReference>